<dbReference type="InterPro" id="IPR000719">
    <property type="entry name" value="Prot_kinase_dom"/>
</dbReference>
<dbReference type="GO" id="GO:0004674">
    <property type="term" value="F:protein serine/threonine kinase activity"/>
    <property type="evidence" value="ECO:0007669"/>
    <property type="project" value="UniProtKB-KW"/>
</dbReference>
<evidence type="ECO:0000256" key="13">
    <source>
        <dbReference type="PROSITE-ProRule" id="PRU10141"/>
    </source>
</evidence>
<dbReference type="Gene3D" id="1.10.510.10">
    <property type="entry name" value="Transferase(Phosphotransferase) domain 1"/>
    <property type="match status" value="1"/>
</dbReference>
<evidence type="ECO:0000256" key="11">
    <source>
        <dbReference type="ARBA" id="ARBA00048679"/>
    </source>
</evidence>
<keyword evidence="9 13" id="KW-0067">ATP-binding</keyword>
<dbReference type="InterPro" id="IPR017441">
    <property type="entry name" value="Protein_kinase_ATP_BS"/>
</dbReference>
<organism evidence="16 17">
    <name type="scientific">Cicer arietinum</name>
    <name type="common">Chickpea</name>
    <name type="synonym">Garbanzo</name>
    <dbReference type="NCBI Taxonomy" id="3827"/>
    <lineage>
        <taxon>Eukaryota</taxon>
        <taxon>Viridiplantae</taxon>
        <taxon>Streptophyta</taxon>
        <taxon>Embryophyta</taxon>
        <taxon>Tracheophyta</taxon>
        <taxon>Spermatophyta</taxon>
        <taxon>Magnoliopsida</taxon>
        <taxon>eudicotyledons</taxon>
        <taxon>Gunneridae</taxon>
        <taxon>Pentapetalae</taxon>
        <taxon>rosids</taxon>
        <taxon>fabids</taxon>
        <taxon>Fabales</taxon>
        <taxon>Fabaceae</taxon>
        <taxon>Papilionoideae</taxon>
        <taxon>50 kb inversion clade</taxon>
        <taxon>NPAAA clade</taxon>
        <taxon>Hologalegina</taxon>
        <taxon>IRL clade</taxon>
        <taxon>Cicereae</taxon>
        <taxon>Cicer</taxon>
    </lineage>
</organism>
<evidence type="ECO:0000256" key="10">
    <source>
        <dbReference type="ARBA" id="ARBA00047899"/>
    </source>
</evidence>
<dbReference type="SUPFAM" id="SSF56112">
    <property type="entry name" value="Protein kinase-like (PK-like)"/>
    <property type="match status" value="1"/>
</dbReference>
<keyword evidence="4 14" id="KW-0723">Serine/threonine-protein kinase</keyword>
<feature type="binding site" evidence="13">
    <location>
        <position position="195"/>
    </location>
    <ligand>
        <name>ATP</name>
        <dbReference type="ChEBI" id="CHEBI:30616"/>
    </ligand>
</feature>
<sequence length="484" mass="54517">MANGGDAHQLRYCLWNHKRSFASKSKEVPIVDALNLKPNTLGSLLAWSASAQDLRDMDLEKEKEDEGSPRGVLEACVRGFESKQPPELETSCSNSRARSHWGKFFKLWKKKSVKRLSSFHPIGVPKIPKWKSKSTRENFVMSNVHNLRSSLVTFSLSDLIKATNNFSNENLIGRGGFAEVYKGRLQDGQLIAVKKMTTGTTEEKTAGFLSELGIIAHVDHPNTAKLIGCGVDGEMHLVFELSTLGSLGSVLHGSDKCKLDWSKRYKVALGIADGLLYLHENCQRRIIHRDIKAENILLTEDFEPQICDFGLAKWLPEQLTHHNVSTFEGTFGYFAPEYYMHGIVDEKTDVYSFGVLLLEIITGRRALDHMKKSVVIWAKPLLDANNMKDLVDPSLGDNYDQRQMGCVVLTASMCVEQSPILRPRMNQVVTLLRGEDSILSTKASKRRPFQRTYSEEILDAQEYNSTKYLRDLNRHKLVALGLDS</sequence>
<comment type="subunit">
    <text evidence="12">Interacts with ARAC5 and ARAC10.</text>
</comment>
<keyword evidence="7 13" id="KW-0547">Nucleotide-binding</keyword>
<dbReference type="Proteomes" id="UP000087171">
    <property type="component" value="Chromosome Ca4"/>
</dbReference>
<dbReference type="AlphaFoldDB" id="A0A3Q7X6N6"/>
<reference evidence="16" key="1">
    <citation type="journal article" date="2013" name="Nat. Biotechnol.">
        <title>Draft genome sequence of chickpea (Cicer arietinum) provides a resource for trait improvement.</title>
        <authorList>
            <person name="Varshney R.K."/>
            <person name="Song C."/>
            <person name="Saxena R.K."/>
            <person name="Azam S."/>
            <person name="Yu S."/>
            <person name="Sharpe A.G."/>
            <person name="Cannon S."/>
            <person name="Baek J."/>
            <person name="Rosen B.D."/>
            <person name="Tar'an B."/>
            <person name="Millan T."/>
            <person name="Zhang X."/>
            <person name="Ramsay L.D."/>
            <person name="Iwata A."/>
            <person name="Wang Y."/>
            <person name="Nelson W."/>
            <person name="Farmer A.D."/>
            <person name="Gaur P.M."/>
            <person name="Soderlund C."/>
            <person name="Penmetsa R.V."/>
            <person name="Xu C."/>
            <person name="Bharti A.K."/>
            <person name="He W."/>
            <person name="Winter P."/>
            <person name="Zhao S."/>
            <person name="Hane J.K."/>
            <person name="Carrasquilla-Garcia N."/>
            <person name="Condie J.A."/>
            <person name="Upadhyaya H.D."/>
            <person name="Luo M.C."/>
            <person name="Thudi M."/>
            <person name="Gowda C.L."/>
            <person name="Singh N.P."/>
            <person name="Lichtenzveig J."/>
            <person name="Gali K.K."/>
            <person name="Rubio J."/>
            <person name="Nadarajan N."/>
            <person name="Dolezel J."/>
            <person name="Bansal K.C."/>
            <person name="Xu X."/>
            <person name="Edwards D."/>
            <person name="Zhang G."/>
            <person name="Kahl G."/>
            <person name="Gil J."/>
            <person name="Singh K.B."/>
            <person name="Datta S.K."/>
            <person name="Jackson S.A."/>
            <person name="Wang J."/>
            <person name="Cook D.R."/>
        </authorList>
    </citation>
    <scope>NUCLEOTIDE SEQUENCE [LARGE SCALE GENOMIC DNA]</scope>
    <source>
        <strain evidence="16">cv. CDC Frontier</strain>
    </source>
</reference>
<dbReference type="SMART" id="SM00220">
    <property type="entry name" value="S_TKc"/>
    <property type="match status" value="1"/>
</dbReference>
<evidence type="ECO:0000256" key="8">
    <source>
        <dbReference type="ARBA" id="ARBA00022777"/>
    </source>
</evidence>
<evidence type="ECO:0000313" key="16">
    <source>
        <dbReference type="Proteomes" id="UP000087171"/>
    </source>
</evidence>
<dbReference type="STRING" id="3827.A0A3Q7X6N6"/>
<keyword evidence="5" id="KW-0597">Phosphoprotein</keyword>
<evidence type="ECO:0000256" key="3">
    <source>
        <dbReference type="ARBA" id="ARBA00022490"/>
    </source>
</evidence>
<protein>
    <recommendedName>
        <fullName evidence="2">non-specific serine/threonine protein kinase</fullName>
        <ecNumber evidence="2">2.7.11.1</ecNumber>
    </recommendedName>
</protein>
<evidence type="ECO:0000256" key="14">
    <source>
        <dbReference type="RuleBase" id="RU000304"/>
    </source>
</evidence>
<dbReference type="GeneID" id="113786201"/>
<comment type="subcellular location">
    <subcellularLocation>
        <location evidence="1">Cytoplasm</location>
    </subcellularLocation>
</comment>
<keyword evidence="8" id="KW-0418">Kinase</keyword>
<evidence type="ECO:0000256" key="1">
    <source>
        <dbReference type="ARBA" id="ARBA00004496"/>
    </source>
</evidence>
<evidence type="ECO:0000256" key="7">
    <source>
        <dbReference type="ARBA" id="ARBA00022741"/>
    </source>
</evidence>
<dbReference type="PROSITE" id="PS50011">
    <property type="entry name" value="PROTEIN_KINASE_DOM"/>
    <property type="match status" value="1"/>
</dbReference>
<reference evidence="17" key="2">
    <citation type="submission" date="2025-08" db="UniProtKB">
        <authorList>
            <consortium name="RefSeq"/>
        </authorList>
    </citation>
    <scope>IDENTIFICATION</scope>
    <source>
        <tissue evidence="17">Etiolated seedlings</tissue>
    </source>
</reference>
<feature type="domain" description="Protein kinase" evidence="15">
    <location>
        <begin position="166"/>
        <end position="464"/>
    </location>
</feature>
<dbReference type="KEGG" id="cam:113786201"/>
<evidence type="ECO:0000256" key="2">
    <source>
        <dbReference type="ARBA" id="ARBA00012513"/>
    </source>
</evidence>
<evidence type="ECO:0000313" key="17">
    <source>
        <dbReference type="RefSeq" id="XP_027189319.1"/>
    </source>
</evidence>
<comment type="catalytic activity">
    <reaction evidence="11">
        <text>L-seryl-[protein] + ATP = O-phospho-L-seryl-[protein] + ADP + H(+)</text>
        <dbReference type="Rhea" id="RHEA:17989"/>
        <dbReference type="Rhea" id="RHEA-COMP:9863"/>
        <dbReference type="Rhea" id="RHEA-COMP:11604"/>
        <dbReference type="ChEBI" id="CHEBI:15378"/>
        <dbReference type="ChEBI" id="CHEBI:29999"/>
        <dbReference type="ChEBI" id="CHEBI:30616"/>
        <dbReference type="ChEBI" id="CHEBI:83421"/>
        <dbReference type="ChEBI" id="CHEBI:456216"/>
        <dbReference type="EC" id="2.7.11.1"/>
    </reaction>
</comment>
<dbReference type="OrthoDB" id="4062651at2759"/>
<dbReference type="InterPro" id="IPR001245">
    <property type="entry name" value="Ser-Thr/Tyr_kinase_cat_dom"/>
</dbReference>
<dbReference type="GO" id="GO:0051020">
    <property type="term" value="F:GTPase binding"/>
    <property type="evidence" value="ECO:0007669"/>
    <property type="project" value="UniProtKB-ARBA"/>
</dbReference>
<proteinExistence type="inferred from homology"/>
<keyword evidence="3" id="KW-0963">Cytoplasm</keyword>
<evidence type="ECO:0000256" key="6">
    <source>
        <dbReference type="ARBA" id="ARBA00022679"/>
    </source>
</evidence>
<evidence type="ECO:0000256" key="9">
    <source>
        <dbReference type="ARBA" id="ARBA00022840"/>
    </source>
</evidence>
<evidence type="ECO:0000259" key="15">
    <source>
        <dbReference type="PROSITE" id="PS50011"/>
    </source>
</evidence>
<keyword evidence="6" id="KW-0808">Transferase</keyword>
<dbReference type="GO" id="GO:0005524">
    <property type="term" value="F:ATP binding"/>
    <property type="evidence" value="ECO:0007669"/>
    <property type="project" value="UniProtKB-UniRule"/>
</dbReference>
<comment type="catalytic activity">
    <reaction evidence="10">
        <text>L-threonyl-[protein] + ATP = O-phospho-L-threonyl-[protein] + ADP + H(+)</text>
        <dbReference type="Rhea" id="RHEA:46608"/>
        <dbReference type="Rhea" id="RHEA-COMP:11060"/>
        <dbReference type="Rhea" id="RHEA-COMP:11605"/>
        <dbReference type="ChEBI" id="CHEBI:15378"/>
        <dbReference type="ChEBI" id="CHEBI:30013"/>
        <dbReference type="ChEBI" id="CHEBI:30616"/>
        <dbReference type="ChEBI" id="CHEBI:61977"/>
        <dbReference type="ChEBI" id="CHEBI:456216"/>
        <dbReference type="EC" id="2.7.11.1"/>
    </reaction>
</comment>
<dbReference type="EC" id="2.7.11.1" evidence="2"/>
<dbReference type="PROSITE" id="PS00107">
    <property type="entry name" value="PROTEIN_KINASE_ATP"/>
    <property type="match status" value="1"/>
</dbReference>
<name>A0A3Q7X6N6_CICAR</name>
<dbReference type="GO" id="GO:0005737">
    <property type="term" value="C:cytoplasm"/>
    <property type="evidence" value="ECO:0007669"/>
    <property type="project" value="UniProtKB-SubCell"/>
</dbReference>
<dbReference type="PANTHER" id="PTHR47987">
    <property type="entry name" value="OS08G0249100 PROTEIN"/>
    <property type="match status" value="1"/>
</dbReference>
<evidence type="ECO:0000256" key="4">
    <source>
        <dbReference type="ARBA" id="ARBA00022527"/>
    </source>
</evidence>
<comment type="similarity">
    <text evidence="14">Belongs to the protein kinase superfamily.</text>
</comment>
<evidence type="ECO:0000256" key="12">
    <source>
        <dbReference type="ARBA" id="ARBA00063228"/>
    </source>
</evidence>
<dbReference type="InterPro" id="IPR046958">
    <property type="entry name" value="RBK1/2/STUNTED"/>
</dbReference>
<evidence type="ECO:0000256" key="5">
    <source>
        <dbReference type="ARBA" id="ARBA00022553"/>
    </source>
</evidence>
<dbReference type="FunFam" id="3.30.200.20:FF:000389">
    <property type="entry name" value="Receptor-like cytosolic serine/threonine-protein kinase RBK1"/>
    <property type="match status" value="1"/>
</dbReference>
<dbReference type="InterPro" id="IPR011009">
    <property type="entry name" value="Kinase-like_dom_sf"/>
</dbReference>
<dbReference type="FunFam" id="1.10.510.10:FF:000335">
    <property type="entry name" value="receptor-like cytosolic serine/threonine-protein kinase RBK2"/>
    <property type="match status" value="1"/>
</dbReference>
<accession>A0A3Q7X6N6</accession>
<dbReference type="PROSITE" id="PS00108">
    <property type="entry name" value="PROTEIN_KINASE_ST"/>
    <property type="match status" value="1"/>
</dbReference>
<dbReference type="PANTHER" id="PTHR47987:SF14">
    <property type="entry name" value="RECEPTOR-LIKE CYTOSOLIC SERINE_THREONINE-PROTEIN KINASE RBK2"/>
    <property type="match status" value="1"/>
</dbReference>
<dbReference type="RefSeq" id="XP_073223282.1">
    <property type="nucleotide sequence ID" value="XM_073367181.1"/>
</dbReference>
<dbReference type="InterPro" id="IPR008271">
    <property type="entry name" value="Ser/Thr_kinase_AS"/>
</dbReference>
<dbReference type="PaxDb" id="3827-XP_004495756.1"/>
<dbReference type="Pfam" id="PF07714">
    <property type="entry name" value="PK_Tyr_Ser-Thr"/>
    <property type="match status" value="1"/>
</dbReference>
<gene>
    <name evidence="17" type="primary">LOC113786201</name>
</gene>
<keyword evidence="16" id="KW-1185">Reference proteome</keyword>
<dbReference type="Gene3D" id="3.30.200.20">
    <property type="entry name" value="Phosphorylase Kinase, domain 1"/>
    <property type="match status" value="1"/>
</dbReference>
<dbReference type="RefSeq" id="XP_027189319.1">
    <property type="nucleotide sequence ID" value="XM_027333518.1"/>
</dbReference>